<dbReference type="AlphaFoldDB" id="A0AAW1T1C7"/>
<evidence type="ECO:0000256" key="4">
    <source>
        <dbReference type="ARBA" id="ARBA00048460"/>
    </source>
</evidence>
<comment type="catalytic activity">
    <reaction evidence="4">
        <text>L-tyrosyl-[protein] + 3'-phosphoadenylyl sulfate = O-sulfo-L-tyrosine-[protein] + adenosine 3',5'-bisphosphate + H(+)</text>
        <dbReference type="Rhea" id="RHEA:16801"/>
        <dbReference type="Rhea" id="RHEA-COMP:10136"/>
        <dbReference type="Rhea" id="RHEA-COMP:11688"/>
        <dbReference type="ChEBI" id="CHEBI:15378"/>
        <dbReference type="ChEBI" id="CHEBI:46858"/>
        <dbReference type="ChEBI" id="CHEBI:58339"/>
        <dbReference type="ChEBI" id="CHEBI:58343"/>
        <dbReference type="ChEBI" id="CHEBI:65286"/>
        <dbReference type="EC" id="2.8.2.20"/>
    </reaction>
</comment>
<evidence type="ECO:0000256" key="2">
    <source>
        <dbReference type="ARBA" id="ARBA00013262"/>
    </source>
</evidence>
<dbReference type="InterPro" id="IPR027417">
    <property type="entry name" value="P-loop_NTPase"/>
</dbReference>
<organism evidence="6 7">
    <name type="scientific">Apatococcus fuscideae</name>
    <dbReference type="NCBI Taxonomy" id="2026836"/>
    <lineage>
        <taxon>Eukaryota</taxon>
        <taxon>Viridiplantae</taxon>
        <taxon>Chlorophyta</taxon>
        <taxon>core chlorophytes</taxon>
        <taxon>Trebouxiophyceae</taxon>
        <taxon>Chlorellales</taxon>
        <taxon>Chlorellaceae</taxon>
        <taxon>Apatococcus</taxon>
    </lineage>
</organism>
<protein>
    <recommendedName>
        <fullName evidence="2">protein-tyrosine sulfotransferase</fullName>
        <ecNumber evidence="2">2.8.2.20</ecNumber>
    </recommendedName>
</protein>
<dbReference type="Gene3D" id="3.40.50.300">
    <property type="entry name" value="P-loop containing nucleotide triphosphate hydrolases"/>
    <property type="match status" value="1"/>
</dbReference>
<reference evidence="6 7" key="1">
    <citation type="journal article" date="2024" name="Nat. Commun.">
        <title>Phylogenomics reveals the evolutionary origins of lichenization in chlorophyte algae.</title>
        <authorList>
            <person name="Puginier C."/>
            <person name="Libourel C."/>
            <person name="Otte J."/>
            <person name="Skaloud P."/>
            <person name="Haon M."/>
            <person name="Grisel S."/>
            <person name="Petersen M."/>
            <person name="Berrin J.G."/>
            <person name="Delaux P.M."/>
            <person name="Dal Grande F."/>
            <person name="Keller J."/>
        </authorList>
    </citation>
    <scope>NUCLEOTIDE SEQUENCE [LARGE SCALE GENOMIC DNA]</scope>
    <source>
        <strain evidence="6 7">SAG 2523</strain>
    </source>
</reference>
<dbReference type="EC" id="2.8.2.20" evidence="2"/>
<evidence type="ECO:0000256" key="1">
    <source>
        <dbReference type="ARBA" id="ARBA00009988"/>
    </source>
</evidence>
<dbReference type="PANTHER" id="PTHR12788">
    <property type="entry name" value="PROTEIN-TYROSINE SULFOTRANSFERASE 2"/>
    <property type="match status" value="1"/>
</dbReference>
<evidence type="ECO:0000256" key="5">
    <source>
        <dbReference type="SAM" id="MobiDB-lite"/>
    </source>
</evidence>
<dbReference type="PANTHER" id="PTHR12788:SF10">
    <property type="entry name" value="PROTEIN-TYROSINE SULFOTRANSFERASE"/>
    <property type="match status" value="1"/>
</dbReference>
<feature type="non-terminal residue" evidence="6">
    <location>
        <position position="1"/>
    </location>
</feature>
<name>A0AAW1T1C7_9CHLO</name>
<evidence type="ECO:0000256" key="3">
    <source>
        <dbReference type="ARBA" id="ARBA00022679"/>
    </source>
</evidence>
<feature type="compositionally biased region" description="Basic residues" evidence="5">
    <location>
        <begin position="19"/>
        <end position="29"/>
    </location>
</feature>
<accession>A0AAW1T1C7</accession>
<dbReference type="Proteomes" id="UP001485043">
    <property type="component" value="Unassembled WGS sequence"/>
</dbReference>
<sequence length="399" mass="45621">AQGSPGEEAEDEGSEAAARRRRRQKRKRKQPNEDELLENLDEAFGWLQGIEPQDQSWLHFAMFNFLEQQGEKTGAWAQLQLANQLQRKVTEYLPEQDERLLQMVRQVFPPAEHRQEMSPQDQQQLQLVLGGGLGLRDETPIFILGMARSGSTLLEQILASHSWGHGAGEDTAFAPLLSDLIAAVQQHGFAAEVFHEYARKYLDRMQAKAAEQGAGPPPPKRIVDKMLRNVWHVGYIQMVLPQACILQPVRHPLDVLLSCYKQPFEGRGTPWAWDLDDIAETLERVEEVMAHWQDFYPGKILRISYEHLVQSPEAAMQGVLRHCGMPWEPAVLDFHSNPRSVSTASLAQVRQKLYASSIGKWQAYKTELEPIRRRLAPLIDRYEQEWDLATASDRKHEEL</sequence>
<dbReference type="GO" id="GO:0005794">
    <property type="term" value="C:Golgi apparatus"/>
    <property type="evidence" value="ECO:0007669"/>
    <property type="project" value="UniProtKB-ARBA"/>
</dbReference>
<dbReference type="SUPFAM" id="SSF52540">
    <property type="entry name" value="P-loop containing nucleoside triphosphate hydrolases"/>
    <property type="match status" value="1"/>
</dbReference>
<proteinExistence type="inferred from homology"/>
<dbReference type="GO" id="GO:0008476">
    <property type="term" value="F:protein-tyrosine sulfotransferase activity"/>
    <property type="evidence" value="ECO:0007669"/>
    <property type="project" value="UniProtKB-EC"/>
</dbReference>
<keyword evidence="7" id="KW-1185">Reference proteome</keyword>
<comment type="caution">
    <text evidence="6">The sequence shown here is derived from an EMBL/GenBank/DDBJ whole genome shotgun (WGS) entry which is preliminary data.</text>
</comment>
<keyword evidence="3" id="KW-0808">Transferase</keyword>
<dbReference type="InterPro" id="IPR026634">
    <property type="entry name" value="TPST-like"/>
</dbReference>
<feature type="region of interest" description="Disordered" evidence="5">
    <location>
        <begin position="1"/>
        <end position="34"/>
    </location>
</feature>
<dbReference type="Pfam" id="PF13469">
    <property type="entry name" value="Sulfotransfer_3"/>
    <property type="match status" value="1"/>
</dbReference>
<dbReference type="EMBL" id="JALJOV010000607">
    <property type="protein sequence ID" value="KAK9862430.1"/>
    <property type="molecule type" value="Genomic_DNA"/>
</dbReference>
<comment type="similarity">
    <text evidence="1">Belongs to the protein sulfotransferase family.</text>
</comment>
<evidence type="ECO:0000313" key="6">
    <source>
        <dbReference type="EMBL" id="KAK9862430.1"/>
    </source>
</evidence>
<gene>
    <name evidence="6" type="ORF">WJX84_010225</name>
</gene>
<evidence type="ECO:0000313" key="7">
    <source>
        <dbReference type="Proteomes" id="UP001485043"/>
    </source>
</evidence>